<gene>
    <name evidence="3" type="ORF">N8I77_012676</name>
</gene>
<protein>
    <recommendedName>
        <fullName evidence="1">protein-ribulosamine 3-kinase</fullName>
        <ecNumber evidence="1">2.7.1.172</ecNumber>
    </recommendedName>
</protein>
<dbReference type="GO" id="GO:0102193">
    <property type="term" value="F:protein-ribulosamine 3-kinase activity"/>
    <property type="evidence" value="ECO:0007669"/>
    <property type="project" value="UniProtKB-EC"/>
</dbReference>
<proteinExistence type="predicted"/>
<evidence type="ECO:0000313" key="3">
    <source>
        <dbReference type="EMBL" id="KAK2597924.1"/>
    </source>
</evidence>
<evidence type="ECO:0000256" key="2">
    <source>
        <dbReference type="ARBA" id="ARBA00048655"/>
    </source>
</evidence>
<keyword evidence="4" id="KW-1185">Reference proteome</keyword>
<dbReference type="EC" id="2.7.1.172" evidence="1"/>
<evidence type="ECO:0000256" key="1">
    <source>
        <dbReference type="ARBA" id="ARBA00011961"/>
    </source>
</evidence>
<dbReference type="AlphaFoldDB" id="A0AAD9S4L0"/>
<dbReference type="Gene3D" id="3.90.1200.10">
    <property type="match status" value="1"/>
</dbReference>
<dbReference type="SUPFAM" id="SSF56112">
    <property type="entry name" value="Protein kinase-like (PK-like)"/>
    <property type="match status" value="1"/>
</dbReference>
<sequence length="364" mass="40857">MRCDMAATGGWLEGVEGNFPIHKAVVDVMPKGTKVISSESSGISAWTKTAKVSVTLPDGTLTRYFLKCATGQGARALTEGEYHSATNINSVVPGFVPKAVGWGEYENEGTTTYFFLGMFHDMDFSTPPEPEEIMSIVSKLHGQGTSPNGMFGYAVPVVCGRMERTVTWTKSWAESFTYQLEDVIKYDNETNGSWPEYDAACKQLIDAVIPRLLGALQSEGRDIKPSLIHGDLWERNVGMDMETGDIVVFDPGCTYAHNEMEFGTWRCTWAYYFNSPAYMRIYQREIEPSEPVDEWDDRNRLYSIHPYLNDSAGHPGSRSRQIAYNDMLYLIEKYAPLEGLGKYDPEQDISITGAYTDFEICQLE</sequence>
<dbReference type="PANTHER" id="PTHR12149">
    <property type="entry name" value="FRUCTOSAMINE 3 KINASE-RELATED PROTEIN"/>
    <property type="match status" value="1"/>
</dbReference>
<evidence type="ECO:0000313" key="4">
    <source>
        <dbReference type="Proteomes" id="UP001265746"/>
    </source>
</evidence>
<dbReference type="PANTHER" id="PTHR12149:SF8">
    <property type="entry name" value="PROTEIN-RIBULOSAMINE 3-KINASE"/>
    <property type="match status" value="1"/>
</dbReference>
<name>A0AAD9S4L0_PHOAM</name>
<comment type="caution">
    <text evidence="3">The sequence shown here is derived from an EMBL/GenBank/DDBJ whole genome shotgun (WGS) entry which is preliminary data.</text>
</comment>
<dbReference type="InterPro" id="IPR016477">
    <property type="entry name" value="Fructo-/Ketosamine-3-kinase"/>
</dbReference>
<dbReference type="Proteomes" id="UP001265746">
    <property type="component" value="Unassembled WGS sequence"/>
</dbReference>
<accession>A0AAD9S4L0</accession>
<reference evidence="3" key="1">
    <citation type="submission" date="2023-06" db="EMBL/GenBank/DDBJ databases">
        <authorList>
            <person name="Noh H."/>
        </authorList>
    </citation>
    <scope>NUCLEOTIDE SEQUENCE</scope>
    <source>
        <strain evidence="3">DUCC20226</strain>
    </source>
</reference>
<dbReference type="InterPro" id="IPR011009">
    <property type="entry name" value="Kinase-like_dom_sf"/>
</dbReference>
<comment type="catalytic activity">
    <reaction evidence="2">
        <text>N(6)-D-ribulosyl-L-lysyl-[protein] + ATP = N(6)-(3-O-phospho-D-ribulosyl)-L-lysyl-[protein] + ADP + H(+)</text>
        <dbReference type="Rhea" id="RHEA:48432"/>
        <dbReference type="Rhea" id="RHEA-COMP:12103"/>
        <dbReference type="Rhea" id="RHEA-COMP:12104"/>
        <dbReference type="ChEBI" id="CHEBI:15378"/>
        <dbReference type="ChEBI" id="CHEBI:30616"/>
        <dbReference type="ChEBI" id="CHEBI:90418"/>
        <dbReference type="ChEBI" id="CHEBI:90420"/>
        <dbReference type="ChEBI" id="CHEBI:456216"/>
        <dbReference type="EC" id="2.7.1.172"/>
    </reaction>
    <physiologicalReaction direction="left-to-right" evidence="2">
        <dbReference type="Rhea" id="RHEA:48433"/>
    </physiologicalReaction>
</comment>
<dbReference type="Pfam" id="PF03881">
    <property type="entry name" value="Fructosamin_kin"/>
    <property type="match status" value="1"/>
</dbReference>
<dbReference type="EMBL" id="JAUJFL010000009">
    <property type="protein sequence ID" value="KAK2597924.1"/>
    <property type="molecule type" value="Genomic_DNA"/>
</dbReference>
<organism evidence="3 4">
    <name type="scientific">Phomopsis amygdali</name>
    <name type="common">Fusicoccum amygdali</name>
    <dbReference type="NCBI Taxonomy" id="1214568"/>
    <lineage>
        <taxon>Eukaryota</taxon>
        <taxon>Fungi</taxon>
        <taxon>Dikarya</taxon>
        <taxon>Ascomycota</taxon>
        <taxon>Pezizomycotina</taxon>
        <taxon>Sordariomycetes</taxon>
        <taxon>Sordariomycetidae</taxon>
        <taxon>Diaporthales</taxon>
        <taxon>Diaporthaceae</taxon>
        <taxon>Diaporthe</taxon>
    </lineage>
</organism>